<reference evidence="2" key="1">
    <citation type="submission" date="2011-03" db="EMBL/GenBank/DDBJ databases">
        <title>The genome sequence of Vavraia culicis strain floridensis.</title>
        <authorList>
            <consortium name="The Broad Institute Genome Sequencing Platform"/>
            <person name="Cuomo C."/>
            <person name="Becnel J."/>
            <person name="Sanscrainte N."/>
            <person name="Young S.K."/>
            <person name="Zeng Q."/>
            <person name="Gargeya S."/>
            <person name="Fitzgerald M."/>
            <person name="Haas B."/>
            <person name="Abouelleil A."/>
            <person name="Alvarado L."/>
            <person name="Arachchi H.M."/>
            <person name="Berlin A."/>
            <person name="Chapman S.B."/>
            <person name="Gearin G."/>
            <person name="Goldberg J."/>
            <person name="Griggs A."/>
            <person name="Gujja S."/>
            <person name="Hansen M."/>
            <person name="Heiman D."/>
            <person name="Howarth C."/>
            <person name="Larimer J."/>
            <person name="Lui A."/>
            <person name="MacDonald P.J.P."/>
            <person name="McCowen C."/>
            <person name="Montmayeur A."/>
            <person name="Murphy C."/>
            <person name="Neiman D."/>
            <person name="Pearson M."/>
            <person name="Priest M."/>
            <person name="Roberts A."/>
            <person name="Saif S."/>
            <person name="Shea T."/>
            <person name="Sisk P."/>
            <person name="Stolte C."/>
            <person name="Sykes S."/>
            <person name="Wortman J."/>
            <person name="Nusbaum C."/>
            <person name="Birren B."/>
        </authorList>
    </citation>
    <scope>NUCLEOTIDE SEQUENCE [LARGE SCALE GENOMIC DNA]</scope>
    <source>
        <strain evidence="2">floridensis</strain>
    </source>
</reference>
<evidence type="ECO:0000313" key="1">
    <source>
        <dbReference type="EMBL" id="ELA46168.1"/>
    </source>
</evidence>
<organism evidence="1 2">
    <name type="scientific">Vavraia culicis (isolate floridensis)</name>
    <name type="common">Microsporidian parasite</name>
    <dbReference type="NCBI Taxonomy" id="948595"/>
    <lineage>
        <taxon>Eukaryota</taxon>
        <taxon>Fungi</taxon>
        <taxon>Fungi incertae sedis</taxon>
        <taxon>Microsporidia</taxon>
        <taxon>Pleistophoridae</taxon>
        <taxon>Vavraia</taxon>
    </lineage>
</organism>
<evidence type="ECO:0000313" key="2">
    <source>
        <dbReference type="Proteomes" id="UP000011081"/>
    </source>
</evidence>
<dbReference type="EMBL" id="GL877459">
    <property type="protein sequence ID" value="ELA46168.1"/>
    <property type="molecule type" value="Genomic_DNA"/>
</dbReference>
<dbReference type="Proteomes" id="UP000011081">
    <property type="component" value="Unassembled WGS sequence"/>
</dbReference>
<protein>
    <submittedName>
        <fullName evidence="1">Uncharacterized protein</fullName>
    </submittedName>
</protein>
<proteinExistence type="predicted"/>
<accession>L2GS86</accession>
<keyword evidence="2" id="KW-1185">Reference proteome</keyword>
<dbReference type="GeneID" id="19880200"/>
<dbReference type="InParanoid" id="L2GS86"/>
<name>L2GS86_VAVCU</name>
<dbReference type="VEuPathDB" id="MicrosporidiaDB:VCUG_02337"/>
<gene>
    <name evidence="1" type="ORF">VCUG_02337</name>
</gene>
<dbReference type="HOGENOM" id="CLU_1284144_0_0_1"/>
<dbReference type="OrthoDB" id="2191577at2759"/>
<dbReference type="OMA" id="FFEHYDC"/>
<sequence>MECIISPNNALLLDKLFSVPITVRLSANMEVIYHTNEELRKMTLKESFFEHYDCSCARVFSIPKTNFFISQMRFLRLVLSGDVLIFEFTFKNAKLVKYLDIMVADSIEITSSSFYYDIEVDFTLFNSAIDVFLHYNRVVLRERTNMWEREVEGELVNGCNLMVRIDSKLVRKIKWYSKVMGKFSIGVGYEEPVNLVFAGHGFVYSLFYAVFTQKL</sequence>
<dbReference type="AlphaFoldDB" id="L2GS86"/>
<dbReference type="RefSeq" id="XP_008075346.1">
    <property type="nucleotide sequence ID" value="XM_008077155.1"/>
</dbReference>